<evidence type="ECO:0008006" key="3">
    <source>
        <dbReference type="Google" id="ProtNLM"/>
    </source>
</evidence>
<dbReference type="Pfam" id="PF00300">
    <property type="entry name" value="His_Phos_1"/>
    <property type="match status" value="1"/>
</dbReference>
<dbReference type="PANTHER" id="PTHR46517">
    <property type="entry name" value="FRUCTOSE-2,6-BISPHOSPHATASE TIGAR"/>
    <property type="match status" value="1"/>
</dbReference>
<dbReference type="GO" id="GO:0005829">
    <property type="term" value="C:cytosol"/>
    <property type="evidence" value="ECO:0007669"/>
    <property type="project" value="TreeGrafter"/>
</dbReference>
<dbReference type="InterPro" id="IPR013078">
    <property type="entry name" value="His_Pase_superF_clade-1"/>
</dbReference>
<dbReference type="EMBL" id="BARU01005723">
    <property type="protein sequence ID" value="GAH40468.1"/>
    <property type="molecule type" value="Genomic_DNA"/>
</dbReference>
<name>X1H5B6_9ZZZZ</name>
<dbReference type="SUPFAM" id="SSF53254">
    <property type="entry name" value="Phosphoglycerate mutase-like"/>
    <property type="match status" value="1"/>
</dbReference>
<dbReference type="SMART" id="SM00855">
    <property type="entry name" value="PGAM"/>
    <property type="match status" value="1"/>
</dbReference>
<feature type="non-terminal residue" evidence="2">
    <location>
        <position position="148"/>
    </location>
</feature>
<reference evidence="2" key="1">
    <citation type="journal article" date="2014" name="Front. Microbiol.">
        <title>High frequency of phylogenetically diverse reductive dehalogenase-homologous genes in deep subseafloor sedimentary metagenomes.</title>
        <authorList>
            <person name="Kawai M."/>
            <person name="Futagami T."/>
            <person name="Toyoda A."/>
            <person name="Takaki Y."/>
            <person name="Nishi S."/>
            <person name="Hori S."/>
            <person name="Arai W."/>
            <person name="Tsubouchi T."/>
            <person name="Morono Y."/>
            <person name="Uchiyama I."/>
            <person name="Ito T."/>
            <person name="Fujiyama A."/>
            <person name="Inagaki F."/>
            <person name="Takami H."/>
        </authorList>
    </citation>
    <scope>NUCLEOTIDE SEQUENCE</scope>
    <source>
        <strain evidence="2">Expedition CK06-06</strain>
    </source>
</reference>
<dbReference type="GO" id="GO:0045820">
    <property type="term" value="P:negative regulation of glycolytic process"/>
    <property type="evidence" value="ECO:0007669"/>
    <property type="project" value="TreeGrafter"/>
</dbReference>
<dbReference type="AlphaFoldDB" id="X1H5B6"/>
<comment type="caution">
    <text evidence="2">The sequence shown here is derived from an EMBL/GenBank/DDBJ whole genome shotgun (WGS) entry which is preliminary data.</text>
</comment>
<dbReference type="Gene3D" id="3.40.50.1240">
    <property type="entry name" value="Phosphoglycerate mutase-like"/>
    <property type="match status" value="1"/>
</dbReference>
<sequence>MSLIELTFVRHGETEKNIQGILQGRMDVPLNEKGLKEAEELSDYLKWLKFDVIFYSDLRRAVQCANKIVKHFPHAEYIKEPLLRERHFGEHQNKKLTDLGYKNLEYLTMVKHLYECECPNGETNEEVIERIKRFIDACFKSCDNKKIL</sequence>
<proteinExistence type="predicted"/>
<dbReference type="GO" id="GO:0043456">
    <property type="term" value="P:regulation of pentose-phosphate shunt"/>
    <property type="evidence" value="ECO:0007669"/>
    <property type="project" value="TreeGrafter"/>
</dbReference>
<dbReference type="CDD" id="cd07067">
    <property type="entry name" value="HP_PGM_like"/>
    <property type="match status" value="1"/>
</dbReference>
<evidence type="ECO:0000313" key="2">
    <source>
        <dbReference type="EMBL" id="GAH40468.1"/>
    </source>
</evidence>
<dbReference type="GO" id="GO:0004331">
    <property type="term" value="F:fructose-2,6-bisphosphate 2-phosphatase activity"/>
    <property type="evidence" value="ECO:0007669"/>
    <property type="project" value="TreeGrafter"/>
</dbReference>
<protein>
    <recommendedName>
        <fullName evidence="3">Phosphoglycerate mutase (2,3-diphosphoglycerate-dependent)</fullName>
    </recommendedName>
</protein>
<dbReference type="InterPro" id="IPR051695">
    <property type="entry name" value="Phosphoglycerate_Mutase"/>
</dbReference>
<keyword evidence="1" id="KW-0378">Hydrolase</keyword>
<dbReference type="PANTHER" id="PTHR46517:SF1">
    <property type="entry name" value="FRUCTOSE-2,6-BISPHOSPHATASE TIGAR"/>
    <property type="match status" value="1"/>
</dbReference>
<accession>X1H5B6</accession>
<evidence type="ECO:0000256" key="1">
    <source>
        <dbReference type="ARBA" id="ARBA00022801"/>
    </source>
</evidence>
<gene>
    <name evidence="2" type="ORF">S03H2_11198</name>
</gene>
<organism evidence="2">
    <name type="scientific">marine sediment metagenome</name>
    <dbReference type="NCBI Taxonomy" id="412755"/>
    <lineage>
        <taxon>unclassified sequences</taxon>
        <taxon>metagenomes</taxon>
        <taxon>ecological metagenomes</taxon>
    </lineage>
</organism>
<dbReference type="InterPro" id="IPR029033">
    <property type="entry name" value="His_PPase_superfam"/>
</dbReference>